<sequence>MILYHGSYLEIKSPDLEHSRKNVDFGCGFYLTPIYEQAVKWCEKFKLQYH</sequence>
<evidence type="ECO:0000313" key="2">
    <source>
        <dbReference type="Proteomes" id="UP001145094"/>
    </source>
</evidence>
<dbReference type="InterPro" id="IPR025051">
    <property type="entry name" value="DUF3990"/>
</dbReference>
<evidence type="ECO:0008006" key="3">
    <source>
        <dbReference type="Google" id="ProtNLM"/>
    </source>
</evidence>
<dbReference type="RefSeq" id="WP_334304901.1">
    <property type="nucleotide sequence ID" value="NZ_BSCH01000035.1"/>
</dbReference>
<dbReference type="Pfam" id="PF13151">
    <property type="entry name" value="DUF3990"/>
    <property type="match status" value="1"/>
</dbReference>
<organism evidence="1 2">
    <name type="scientific">Sellimonas catena</name>
    <dbReference type="NCBI Taxonomy" id="2994035"/>
    <lineage>
        <taxon>Bacteria</taxon>
        <taxon>Bacillati</taxon>
        <taxon>Bacillota</taxon>
        <taxon>Clostridia</taxon>
        <taxon>Lachnospirales</taxon>
        <taxon>Lachnospiraceae</taxon>
        <taxon>Sellimonas</taxon>
    </lineage>
</organism>
<comment type="caution">
    <text evidence="1">The sequence shown here is derived from an EMBL/GenBank/DDBJ whole genome shotgun (WGS) entry which is preliminary data.</text>
</comment>
<dbReference type="AlphaFoldDB" id="A0A9W6FH63"/>
<reference evidence="1" key="1">
    <citation type="submission" date="2022-11" db="EMBL/GenBank/DDBJ databases">
        <title>Draft genome sequence of Sellimonas catena strain 18CBH55.</title>
        <authorList>
            <person name="Hisatomi A."/>
            <person name="Ohkuma M."/>
            <person name="Sakamoto M."/>
        </authorList>
    </citation>
    <scope>NUCLEOTIDE SEQUENCE</scope>
    <source>
        <strain evidence="1">18CBH55</strain>
    </source>
</reference>
<protein>
    <recommendedName>
        <fullName evidence="3">DUF3990 domain-containing protein</fullName>
    </recommendedName>
</protein>
<reference evidence="1" key="2">
    <citation type="submission" date="2022-11" db="EMBL/GenBank/DDBJ databases">
        <title>Draft genome sequence of Sellimonas catena strain 18CBH55.</title>
        <authorList>
            <person name="Atsushi H."/>
            <person name="Moriya O."/>
            <person name="Mitsuo S."/>
        </authorList>
    </citation>
    <scope>NUCLEOTIDE SEQUENCE</scope>
    <source>
        <strain evidence="1">18CBH55</strain>
    </source>
</reference>
<dbReference type="EMBL" id="BSCH01000035">
    <property type="protein sequence ID" value="GLG92074.1"/>
    <property type="molecule type" value="Genomic_DNA"/>
</dbReference>
<evidence type="ECO:0000313" key="1">
    <source>
        <dbReference type="EMBL" id="GLG92074.1"/>
    </source>
</evidence>
<proteinExistence type="predicted"/>
<gene>
    <name evidence="1" type="ORF">Selli2_35010</name>
</gene>
<dbReference type="Proteomes" id="UP001145094">
    <property type="component" value="Unassembled WGS sequence"/>
</dbReference>
<reference evidence="1" key="3">
    <citation type="journal article" date="2023" name="Int. J. Syst. Evol. Microbiol.">
        <title>Sellimonas catena sp. nov., isolated from human faeces.</title>
        <authorList>
            <person name="Hisatomi A."/>
            <person name="Ohkuma M."/>
            <person name="Sakamoto M."/>
        </authorList>
    </citation>
    <scope>NUCLEOTIDE SEQUENCE</scope>
    <source>
        <strain evidence="1">18CBH55</strain>
    </source>
</reference>
<accession>A0A9W6FH63</accession>
<name>A0A9W6FH63_9FIRM</name>